<reference evidence="3 4" key="1">
    <citation type="journal article" date="2016" name="Mol. Biol. Evol.">
        <title>Genome-Wide Survey of Gut Fungi (Harpellales) Reveals the First Horizontally Transferred Ubiquitin Gene from a Mosquito Host.</title>
        <authorList>
            <person name="Wang Y."/>
            <person name="White M.M."/>
            <person name="Kvist S."/>
            <person name="Moncalvo J.M."/>
        </authorList>
    </citation>
    <scope>NUCLEOTIDE SEQUENCE [LARGE SCALE GENOMIC DNA]</scope>
    <source>
        <strain evidence="3 4">ALG-7-W6</strain>
    </source>
</reference>
<evidence type="ECO:0000256" key="1">
    <source>
        <dbReference type="SAM" id="MobiDB-lite"/>
    </source>
</evidence>
<organism evidence="3 4">
    <name type="scientific">Smittium mucronatum</name>
    <dbReference type="NCBI Taxonomy" id="133383"/>
    <lineage>
        <taxon>Eukaryota</taxon>
        <taxon>Fungi</taxon>
        <taxon>Fungi incertae sedis</taxon>
        <taxon>Zoopagomycota</taxon>
        <taxon>Kickxellomycotina</taxon>
        <taxon>Harpellomycetes</taxon>
        <taxon>Harpellales</taxon>
        <taxon>Legeriomycetaceae</taxon>
        <taxon>Smittium</taxon>
    </lineage>
</organism>
<feature type="transmembrane region" description="Helical" evidence="2">
    <location>
        <begin position="1212"/>
        <end position="1233"/>
    </location>
</feature>
<evidence type="ECO:0000313" key="3">
    <source>
        <dbReference type="EMBL" id="OLY85450.1"/>
    </source>
</evidence>
<sequence length="1262" mass="142562">MSRLNFTEKSSDEILKSSQLGNSTEQAKGKDLEISCRLEQVKIAFSLWDNNYPKFNLPQIPTVNVYNVLRDGKWVALPTLLISKNDIIQLQNKSLSPCNVQYLHKISNPINSGYRLNTGQKLLLDNLYSYHKNSFNKDSLEISDYIKPIFIALDTPLEHHLDLIYKSKNHSKNSVFENHFVAINRTVFYYFVPTLLAVIFIHGLVYLIVNSRSHLDYSLELFFYRLSLLVYPIGLCFPCIYLFKLVAITFGNSQIIVLSNVLQQSKTDFEDLDFIDEFDADAPPPTKDVNVSFFQVFKHMIWISLNPDYKNLSRYSKLVENLSSITTFCSIDQEGTISHSEPEELVVPINSPEKILTLEISKSPGSRFGYSLSDDIFGGTSLSHQSLLLPIANLFVHHAFCNHKLRPGENHSRIRYTQRQLSIPQANNFCLCDLGKHIGIQPSHPRDQKSHLYSSSLIYCSPAHPSSAFSTQRLGLPTVESTVQFVSPPPERLTDPINVNCYSSGDFDLILSLSSSMWTGSDISELNKDTITELFEFYESTKVQDLRCLAFSIKSPSVSQNAISMFSHILNPVDMDSYSDIEYPGTLVNLDLDWGICEKLDHSPNSNLNLNANANESDSEFVNEVINNNLNGKIASEEDSKNSAQSHDSHQDHKINGYPFYFNTQFKRNRSDEILKSQILANPESEADYSIEYVEKLSQKKILSEIVDDQIFLGLVTFCNNPKTDVCDFIEDLSLAGIRFVYFSKENGQVSKAFAERLGLETDWNTCILLSSENSLGNDDFIVSQSDINDLDDRYDYSNPTNTVNDSNFGGGYHEDYEIKAHLPRGIDEIKQHLDQVDDIPLQVSLFAECTSSTTSQMLEIFSEYGEIVCVVGSMLQDKNSIVFLNSHLSFAVDPLCHQYSSNTITISTITCIDTLLNLINSPSNLEKPKTSSSNTVITDSNTKPNMIPVKSTYNQLFDVAAVLNSLCCPLFLLHDTSFYTVLQLASESRRLVGSLKQGLLFLAGCYISVFFINLICILAIIPPALDFFAIFYLLVLFVPITAFTYAFVSPDPNCMSQMPPKNNQHVRDLKRFCVYGLIRLSPIVISTLLVFFFSLYGVFKADPYVKGLYQEDTLVNYVKYHQLSKPSVANREDLIAIPQFLATLTCLFNLILFGATMMHRTTNSLESLKNKPFLLTTASFLILSTCIVIIVSSTVYGSGWGSSQVWKSIPFYVYIFAILVPITLLIPAQELCKRHDNKRYSRYQKIAKLEFNTKLGLHSPL</sequence>
<dbReference type="InterPro" id="IPR023214">
    <property type="entry name" value="HAD_sf"/>
</dbReference>
<protein>
    <submittedName>
        <fullName evidence="3">Uncharacterized protein</fullName>
    </submittedName>
</protein>
<dbReference type="Proteomes" id="UP000187455">
    <property type="component" value="Unassembled WGS sequence"/>
</dbReference>
<feature type="transmembrane region" description="Helical" evidence="2">
    <location>
        <begin position="1000"/>
        <end position="1022"/>
    </location>
</feature>
<evidence type="ECO:0000313" key="4">
    <source>
        <dbReference type="Proteomes" id="UP000187455"/>
    </source>
</evidence>
<feature type="transmembrane region" description="Helical" evidence="2">
    <location>
        <begin position="1135"/>
        <end position="1154"/>
    </location>
</feature>
<feature type="transmembrane region" description="Helical" evidence="2">
    <location>
        <begin position="1028"/>
        <end position="1049"/>
    </location>
</feature>
<dbReference type="Gene3D" id="1.20.1110.10">
    <property type="entry name" value="Calcium-transporting ATPase, transmembrane domain"/>
    <property type="match status" value="1"/>
</dbReference>
<evidence type="ECO:0000256" key="2">
    <source>
        <dbReference type="SAM" id="Phobius"/>
    </source>
</evidence>
<keyword evidence="4" id="KW-1185">Reference proteome</keyword>
<dbReference type="EMBL" id="LSSL01000103">
    <property type="protein sequence ID" value="OLY85450.1"/>
    <property type="molecule type" value="Genomic_DNA"/>
</dbReference>
<proteinExistence type="predicted"/>
<feature type="transmembrane region" description="Helical" evidence="2">
    <location>
        <begin position="1174"/>
        <end position="1192"/>
    </location>
</feature>
<keyword evidence="2" id="KW-0812">Transmembrane</keyword>
<accession>A0A1R0H8D7</accession>
<comment type="caution">
    <text evidence="3">The sequence shown here is derived from an EMBL/GenBank/DDBJ whole genome shotgun (WGS) entry which is preliminary data.</text>
</comment>
<dbReference type="OrthoDB" id="5568754at2759"/>
<dbReference type="InterPro" id="IPR039720">
    <property type="entry name" value="TMEM94"/>
</dbReference>
<gene>
    <name evidence="3" type="ORF">AYI68_g354</name>
</gene>
<keyword evidence="2" id="KW-0472">Membrane</keyword>
<dbReference type="InterPro" id="IPR023298">
    <property type="entry name" value="ATPase_P-typ_TM_dom_sf"/>
</dbReference>
<dbReference type="AlphaFoldDB" id="A0A1R0H8D7"/>
<feature type="transmembrane region" description="Helical" evidence="2">
    <location>
        <begin position="187"/>
        <end position="209"/>
    </location>
</feature>
<feature type="compositionally biased region" description="Basic and acidic residues" evidence="1">
    <location>
        <begin position="637"/>
        <end position="655"/>
    </location>
</feature>
<feature type="region of interest" description="Disordered" evidence="1">
    <location>
        <begin position="637"/>
        <end position="656"/>
    </location>
</feature>
<dbReference type="Gene3D" id="3.40.50.1000">
    <property type="entry name" value="HAD superfamily/HAD-like"/>
    <property type="match status" value="1"/>
</dbReference>
<dbReference type="SUPFAM" id="SSF81665">
    <property type="entry name" value="Calcium ATPase, transmembrane domain M"/>
    <property type="match status" value="1"/>
</dbReference>
<dbReference type="PANTHER" id="PTHR13219:SF6">
    <property type="entry name" value="TRANSMEMBRANE PROTEIN 94"/>
    <property type="match status" value="1"/>
</dbReference>
<name>A0A1R0H8D7_9FUNG</name>
<dbReference type="PANTHER" id="PTHR13219">
    <property type="entry name" value="TRANSMEMBRANE PROTEIN 94"/>
    <property type="match status" value="1"/>
</dbReference>
<feature type="transmembrane region" description="Helical" evidence="2">
    <location>
        <begin position="221"/>
        <end position="243"/>
    </location>
</feature>
<keyword evidence="2" id="KW-1133">Transmembrane helix</keyword>
<feature type="transmembrane region" description="Helical" evidence="2">
    <location>
        <begin position="1078"/>
        <end position="1100"/>
    </location>
</feature>